<evidence type="ECO:0000256" key="1">
    <source>
        <dbReference type="SAM" id="MobiDB-lite"/>
    </source>
</evidence>
<dbReference type="EMBL" id="MJAO01000010">
    <property type="protein sequence ID" value="OKB66606.1"/>
    <property type="molecule type" value="Genomic_DNA"/>
</dbReference>
<feature type="region of interest" description="Disordered" evidence="1">
    <location>
        <begin position="1"/>
        <end position="37"/>
    </location>
</feature>
<reference evidence="2 3" key="1">
    <citation type="submission" date="2016-09" db="EMBL/GenBank/DDBJ databases">
        <title>Serratia marcescens MSU-97 and epiphytic antimycotic-producing bacteria.</title>
        <authorList>
            <person name="Matilla M.A."/>
        </authorList>
    </citation>
    <scope>NUCLEOTIDE SEQUENCE [LARGE SCALE GENOMIC DNA]</scope>
    <source>
        <strain evidence="2 3">MSU-97</strain>
    </source>
</reference>
<dbReference type="Proteomes" id="UP000185770">
    <property type="component" value="Unassembled WGS sequence"/>
</dbReference>
<evidence type="ECO:0000313" key="2">
    <source>
        <dbReference type="EMBL" id="OKB66606.1"/>
    </source>
</evidence>
<sequence>MTDKNPQNKAETPVNTSAAPAKAAYTTRDGELKSNALPQADALKERFKTGSIPLQTDFADLIDLANMGRQAVGGAEGQSGPAEGFTLSDTGRLELKPNAAKGVSVDQDGVAIKTGQGIKVNDSGVYLPLGWGLTHGGDGLDVLCKENGGLGASTDGTWVIPGQGITVGSDGVGVSAGNGVAVTSGGVNIKLAKGDHTNGGGGQGTDGTTSGSGGGLWLDSNGLSVDAGEGIQIDDGG</sequence>
<accession>A0A1Q4P0K5</accession>
<dbReference type="OrthoDB" id="6464572at2"/>
<feature type="region of interest" description="Disordered" evidence="1">
    <location>
        <begin position="193"/>
        <end position="237"/>
    </location>
</feature>
<organism evidence="2 3">
    <name type="scientific">Serratia marcescens</name>
    <dbReference type="NCBI Taxonomy" id="615"/>
    <lineage>
        <taxon>Bacteria</taxon>
        <taxon>Pseudomonadati</taxon>
        <taxon>Pseudomonadota</taxon>
        <taxon>Gammaproteobacteria</taxon>
        <taxon>Enterobacterales</taxon>
        <taxon>Yersiniaceae</taxon>
        <taxon>Serratia</taxon>
    </lineage>
</organism>
<dbReference type="AlphaFoldDB" id="A0A1Q4P0K5"/>
<feature type="compositionally biased region" description="Gly residues" evidence="1">
    <location>
        <begin position="197"/>
        <end position="216"/>
    </location>
</feature>
<evidence type="ECO:0000313" key="3">
    <source>
        <dbReference type="Proteomes" id="UP000185770"/>
    </source>
</evidence>
<name>A0A1Q4P0K5_SERMA</name>
<proteinExistence type="predicted"/>
<protein>
    <submittedName>
        <fullName evidence="2">Uncharacterized protein</fullName>
    </submittedName>
</protein>
<dbReference type="RefSeq" id="WP_073532276.1">
    <property type="nucleotide sequence ID" value="NZ_MJAO01000010.1"/>
</dbReference>
<gene>
    <name evidence="2" type="ORF">BHU62_12115</name>
</gene>
<comment type="caution">
    <text evidence="2">The sequence shown here is derived from an EMBL/GenBank/DDBJ whole genome shotgun (WGS) entry which is preliminary data.</text>
</comment>
<feature type="compositionally biased region" description="Polar residues" evidence="1">
    <location>
        <begin position="1"/>
        <end position="18"/>
    </location>
</feature>